<evidence type="ECO:0000256" key="1">
    <source>
        <dbReference type="SAM" id="MobiDB-lite"/>
    </source>
</evidence>
<name>A0A1Y2FSJ3_PROLT</name>
<dbReference type="PANTHER" id="PTHR36986:SF1">
    <property type="entry name" value="UPF0643 PROTEIN PB2B2.08"/>
    <property type="match status" value="1"/>
</dbReference>
<evidence type="ECO:0000313" key="2">
    <source>
        <dbReference type="EMBL" id="ORY86156.1"/>
    </source>
</evidence>
<comment type="caution">
    <text evidence="2">The sequence shown here is derived from an EMBL/GenBank/DDBJ whole genome shotgun (WGS) entry which is preliminary data.</text>
</comment>
<reference evidence="2 3" key="1">
    <citation type="submission" date="2016-07" db="EMBL/GenBank/DDBJ databases">
        <title>Pervasive Adenine N6-methylation of Active Genes in Fungi.</title>
        <authorList>
            <consortium name="DOE Joint Genome Institute"/>
            <person name="Mondo S.J."/>
            <person name="Dannebaum R.O."/>
            <person name="Kuo R.C."/>
            <person name="Labutti K."/>
            <person name="Haridas S."/>
            <person name="Kuo A."/>
            <person name="Salamov A."/>
            <person name="Ahrendt S.R."/>
            <person name="Lipzen A."/>
            <person name="Sullivan W."/>
            <person name="Andreopoulos W.B."/>
            <person name="Clum A."/>
            <person name="Lindquist E."/>
            <person name="Daum C."/>
            <person name="Ramamoorthy G.K."/>
            <person name="Gryganskyi A."/>
            <person name="Culley D."/>
            <person name="Magnuson J.K."/>
            <person name="James T.Y."/>
            <person name="O'Malley M.A."/>
            <person name="Stajich J.E."/>
            <person name="Spatafora J.W."/>
            <person name="Visel A."/>
            <person name="Grigoriev I.V."/>
        </authorList>
    </citation>
    <scope>NUCLEOTIDE SEQUENCE [LARGE SCALE GENOMIC DNA]</scope>
    <source>
        <strain evidence="2 3">12-1054</strain>
    </source>
</reference>
<dbReference type="AlphaFoldDB" id="A0A1Y2FSJ3"/>
<dbReference type="GeneID" id="63787533"/>
<keyword evidence="3" id="KW-1185">Reference proteome</keyword>
<dbReference type="Proteomes" id="UP000193685">
    <property type="component" value="Unassembled WGS sequence"/>
</dbReference>
<dbReference type="PANTHER" id="PTHR36986">
    <property type="entry name" value="UPF0643 PROTEIN PB2B2.08"/>
    <property type="match status" value="1"/>
</dbReference>
<dbReference type="RefSeq" id="XP_040727338.1">
    <property type="nucleotide sequence ID" value="XM_040870934.1"/>
</dbReference>
<feature type="compositionally biased region" description="Polar residues" evidence="1">
    <location>
        <begin position="25"/>
        <end position="34"/>
    </location>
</feature>
<gene>
    <name evidence="2" type="ORF">BCR37DRAFT_390953</name>
</gene>
<feature type="compositionally biased region" description="Basic and acidic residues" evidence="1">
    <location>
        <begin position="35"/>
        <end position="49"/>
    </location>
</feature>
<evidence type="ECO:0000313" key="3">
    <source>
        <dbReference type="Proteomes" id="UP000193685"/>
    </source>
</evidence>
<dbReference type="OrthoDB" id="9999611at2759"/>
<organism evidence="2 3">
    <name type="scientific">Protomyces lactucae-debilis</name>
    <dbReference type="NCBI Taxonomy" id="2754530"/>
    <lineage>
        <taxon>Eukaryota</taxon>
        <taxon>Fungi</taxon>
        <taxon>Dikarya</taxon>
        <taxon>Ascomycota</taxon>
        <taxon>Taphrinomycotina</taxon>
        <taxon>Taphrinomycetes</taxon>
        <taxon>Taphrinales</taxon>
        <taxon>Protomycetaceae</taxon>
        <taxon>Protomyces</taxon>
    </lineage>
</organism>
<accession>A0A1Y2FSJ3</accession>
<dbReference type="EMBL" id="MCFI01000003">
    <property type="protein sequence ID" value="ORY86156.1"/>
    <property type="molecule type" value="Genomic_DNA"/>
</dbReference>
<protein>
    <submittedName>
        <fullName evidence="2">Uncharacterized protein</fullName>
    </submittedName>
</protein>
<proteinExistence type="predicted"/>
<sequence length="374" mass="40602">MSDQKPGLVAAHLNYAKGAAEETIGNVTGSQDWQKSGKNDQSAARDDMKAASNASTDPAARQPNGSLAREGGLESKIGSLVGCEGMEQVGEEKKTQAGKWRQQPAISASTFLQWLFLIAALMLVATPQQAPLRSPEHARESARDPLTPSSIIASPYPDLLLSLKDLEPAHKELALRLQRLSPACPASSFWSNDPVTATAYPKAFNFDALLETFPAWLRRHGHQSVSLTCIVFRSTLAPGAMSRSTQQTTAADAQETLLAALYRLDKEAYQEALSHVGGLLKYWFGTTAAAATTSLNKTTIEMRPAEMALSRSRQNLATCLWVSADHARRAATLPAHRQAQALVKQGVYSNWRVERWLLTVNQSGHAFQDLGACH</sequence>
<feature type="region of interest" description="Disordered" evidence="1">
    <location>
        <begin position="24"/>
        <end position="71"/>
    </location>
</feature>